<gene>
    <name evidence="1" type="ORF">EVEC_LOCUS8339</name>
</gene>
<accession>A0A0N4VE07</accession>
<proteinExistence type="predicted"/>
<reference evidence="1 2" key="2">
    <citation type="submission" date="2018-10" db="EMBL/GenBank/DDBJ databases">
        <authorList>
            <consortium name="Pathogen Informatics"/>
        </authorList>
    </citation>
    <scope>NUCLEOTIDE SEQUENCE [LARGE SCALE GENOMIC DNA]</scope>
</reference>
<evidence type="ECO:0000313" key="2">
    <source>
        <dbReference type="Proteomes" id="UP000274131"/>
    </source>
</evidence>
<dbReference type="WBParaSite" id="EVEC_0000888701-mRNA-1">
    <property type="protein sequence ID" value="EVEC_0000888701-mRNA-1"/>
    <property type="gene ID" value="EVEC_0000888701"/>
</dbReference>
<dbReference type="AlphaFoldDB" id="A0A0N4VE07"/>
<dbReference type="EMBL" id="UXUI01009376">
    <property type="protein sequence ID" value="VDD93588.1"/>
    <property type="molecule type" value="Genomic_DNA"/>
</dbReference>
<protein>
    <submittedName>
        <fullName evidence="3">Fe2OG dioxygenase domain-containing protein</fullName>
    </submittedName>
</protein>
<dbReference type="Proteomes" id="UP000274131">
    <property type="component" value="Unassembled WGS sequence"/>
</dbReference>
<name>A0A0N4VE07_ENTVE</name>
<evidence type="ECO:0000313" key="3">
    <source>
        <dbReference type="WBParaSite" id="EVEC_0000888701-mRNA-1"/>
    </source>
</evidence>
<evidence type="ECO:0000313" key="1">
    <source>
        <dbReference type="EMBL" id="VDD93588.1"/>
    </source>
</evidence>
<organism evidence="3">
    <name type="scientific">Enterobius vermicularis</name>
    <name type="common">Human pinworm</name>
    <dbReference type="NCBI Taxonomy" id="51028"/>
    <lineage>
        <taxon>Eukaryota</taxon>
        <taxon>Metazoa</taxon>
        <taxon>Ecdysozoa</taxon>
        <taxon>Nematoda</taxon>
        <taxon>Chromadorea</taxon>
        <taxon>Rhabditida</taxon>
        <taxon>Spirurina</taxon>
        <taxon>Oxyuridomorpha</taxon>
        <taxon>Oxyuroidea</taxon>
        <taxon>Oxyuridae</taxon>
        <taxon>Enterobius</taxon>
    </lineage>
</organism>
<keyword evidence="2" id="KW-1185">Reference proteome</keyword>
<sequence>MKKPGFIQRFEYAEGQCDHSTPGKSTFAVFVHDRELTNDHCYIFSDLRNKADFVASHSYCSKAGFALPGDVVKEELEFVMTELLGFHEGDILPFSYTKNPSDHSLSGTKVSINTVADQYPAGEKLENFTNSSVPKLLLIQETLYRYDIQKNEYVIFNPKLNPHEAVPFDEPAVELGRKRERNAEGDRGIGILCLLNSYFAPVNALIAMQLEENYSTFCLLKPKWPFCNYPFTLHIYMVDATDAKLLHVNYAISMILTYSEGGMPAGNVAVTQQQVPFNVMASNHRLF</sequence>
<reference evidence="3" key="1">
    <citation type="submission" date="2017-02" db="UniProtKB">
        <authorList>
            <consortium name="WormBaseParasite"/>
        </authorList>
    </citation>
    <scope>IDENTIFICATION</scope>
</reference>